<organism evidence="3 4">
    <name type="scientific">Rhodosorus marinus</name>
    <dbReference type="NCBI Taxonomy" id="101924"/>
    <lineage>
        <taxon>Eukaryota</taxon>
        <taxon>Rhodophyta</taxon>
        <taxon>Stylonematophyceae</taxon>
        <taxon>Stylonematales</taxon>
        <taxon>Stylonemataceae</taxon>
        <taxon>Rhodosorus</taxon>
    </lineage>
</organism>
<evidence type="ECO:0000313" key="3">
    <source>
        <dbReference type="EMBL" id="KAJ8902642.1"/>
    </source>
</evidence>
<evidence type="ECO:0000256" key="2">
    <source>
        <dbReference type="SAM" id="Phobius"/>
    </source>
</evidence>
<feature type="compositionally biased region" description="Acidic residues" evidence="1">
    <location>
        <begin position="348"/>
        <end position="364"/>
    </location>
</feature>
<feature type="transmembrane region" description="Helical" evidence="2">
    <location>
        <begin position="30"/>
        <end position="48"/>
    </location>
</feature>
<sequence>MSSAHNPLAGESRGFGSAGKYLRDGKASGLLKLAAVVIGIGGVAFFIVKGIGSGSEPVIETGEERLIPFLPNMLTLSELARRNEFNLVDEEELQELHYIPYKTAKLLCKSPHFFTEEASDTKPIYEISIGNSGSTWQIITLTAIAAAHGYHLPVHHVSLEDVEVWTSLDDIELNVQHNDKMDYSKKPFARMYKLQHFVEELYEKAYLMYNAFKIIPGKMDEVNQFAQGVCPCCFLNKNSLGHKEKEIALIYMHAFSMGLDMNDSQITEVRYALAEWISRHYCYPGSVHTSACQVLADFPDLKGFHPELYTYEDTYHDEDAQEAGGVDAFDGDEEEEMGADRAEMQDAIADEEDRLVGEEGDEAS</sequence>
<comment type="caution">
    <text evidence="3">The sequence shown here is derived from an EMBL/GenBank/DDBJ whole genome shotgun (WGS) entry which is preliminary data.</text>
</comment>
<feature type="region of interest" description="Disordered" evidence="1">
    <location>
        <begin position="320"/>
        <end position="364"/>
    </location>
</feature>
<gene>
    <name evidence="3" type="ORF">NDN08_005962</name>
</gene>
<accession>A0AAV8UMZ2</accession>
<dbReference type="AlphaFoldDB" id="A0AAV8UMZ2"/>
<reference evidence="3 4" key="1">
    <citation type="journal article" date="2023" name="Nat. Commun.">
        <title>Origin of minicircular mitochondrial genomes in red algae.</title>
        <authorList>
            <person name="Lee Y."/>
            <person name="Cho C.H."/>
            <person name="Lee Y.M."/>
            <person name="Park S.I."/>
            <person name="Yang J.H."/>
            <person name="West J.A."/>
            <person name="Bhattacharya D."/>
            <person name="Yoon H.S."/>
        </authorList>
    </citation>
    <scope>NUCLEOTIDE SEQUENCE [LARGE SCALE GENOMIC DNA]</scope>
    <source>
        <strain evidence="3 4">CCMP1338</strain>
        <tissue evidence="3">Whole cell</tissue>
    </source>
</reference>
<proteinExistence type="predicted"/>
<keyword evidence="2" id="KW-1133">Transmembrane helix</keyword>
<keyword evidence="2" id="KW-0812">Transmembrane</keyword>
<evidence type="ECO:0000313" key="4">
    <source>
        <dbReference type="Proteomes" id="UP001157974"/>
    </source>
</evidence>
<keyword evidence="2" id="KW-0472">Membrane</keyword>
<dbReference type="EMBL" id="JAMWBK010000008">
    <property type="protein sequence ID" value="KAJ8902642.1"/>
    <property type="molecule type" value="Genomic_DNA"/>
</dbReference>
<evidence type="ECO:0000256" key="1">
    <source>
        <dbReference type="SAM" id="MobiDB-lite"/>
    </source>
</evidence>
<dbReference type="Proteomes" id="UP001157974">
    <property type="component" value="Unassembled WGS sequence"/>
</dbReference>
<name>A0AAV8UMZ2_9RHOD</name>
<keyword evidence="4" id="KW-1185">Reference proteome</keyword>
<protein>
    <submittedName>
        <fullName evidence="3">Uncharacterized protein</fullName>
    </submittedName>
</protein>